<keyword evidence="5" id="KW-0808">Transferase</keyword>
<dbReference type="InterPro" id="IPR036097">
    <property type="entry name" value="HisK_dim/P_sf"/>
</dbReference>
<dbReference type="OrthoDB" id="3190394at2"/>
<dbReference type="Gene3D" id="1.10.287.130">
    <property type="match status" value="1"/>
</dbReference>
<comment type="caution">
    <text evidence="14">The sequence shown here is derived from an EMBL/GenBank/DDBJ whole genome shotgun (WGS) entry which is preliminary data.</text>
</comment>
<dbReference type="Gene3D" id="3.30.565.10">
    <property type="entry name" value="Histidine kinase-like ATPase, C-terminal domain"/>
    <property type="match status" value="1"/>
</dbReference>
<keyword evidence="6 11" id="KW-0812">Transmembrane</keyword>
<gene>
    <name evidence="14" type="ORF">ESP70_007735</name>
</gene>
<evidence type="ECO:0000259" key="12">
    <source>
        <dbReference type="PROSITE" id="PS50109"/>
    </source>
</evidence>
<dbReference type="SMART" id="SM00388">
    <property type="entry name" value="HisKA"/>
    <property type="match status" value="1"/>
</dbReference>
<comment type="catalytic activity">
    <reaction evidence="1">
        <text>ATP + protein L-histidine = ADP + protein N-phospho-L-histidine.</text>
        <dbReference type="EC" id="2.7.13.3"/>
    </reaction>
</comment>
<name>A0A5M4FDN8_9ACTN</name>
<evidence type="ECO:0000256" key="10">
    <source>
        <dbReference type="ARBA" id="ARBA00023136"/>
    </source>
</evidence>
<comment type="subcellular location">
    <subcellularLocation>
        <location evidence="2">Cell membrane</location>
    </subcellularLocation>
</comment>
<dbReference type="RefSeq" id="WP_149688759.1">
    <property type="nucleotide sequence ID" value="NZ_SDPQ02000002.1"/>
</dbReference>
<dbReference type="GO" id="GO:0005886">
    <property type="term" value="C:plasma membrane"/>
    <property type="evidence" value="ECO:0007669"/>
    <property type="project" value="UniProtKB-SubCell"/>
</dbReference>
<dbReference type="Pfam" id="PF02518">
    <property type="entry name" value="HATPase_c"/>
    <property type="match status" value="1"/>
</dbReference>
<evidence type="ECO:0000256" key="7">
    <source>
        <dbReference type="ARBA" id="ARBA00022777"/>
    </source>
</evidence>
<dbReference type="InterPro" id="IPR004358">
    <property type="entry name" value="Sig_transdc_His_kin-like_C"/>
</dbReference>
<feature type="transmembrane region" description="Helical" evidence="11">
    <location>
        <begin position="152"/>
        <end position="170"/>
    </location>
</feature>
<dbReference type="InterPro" id="IPR005467">
    <property type="entry name" value="His_kinase_dom"/>
</dbReference>
<dbReference type="CDD" id="cd00075">
    <property type="entry name" value="HATPase"/>
    <property type="match status" value="1"/>
</dbReference>
<sequence length="446" mass="46788">MRTAPLSRRILLVTLAGGVVVALVALVLTVPVVTGVARDQAREELVRSVDSLAAKPAAAARLIAQEQKVLGRDDRRYAIVRRGGNVTGAAGDLLTDEQVAELLSTGTLSATSTVDGETILIEGRETRRGFSAVAVQPVTGVDEATSALRRRLLLALLLGIAAAGTLGLVLSRTLTRSVAAAAGAARRLAAGERGVPIGTSSVREFDDMGNAVATLDEALATSEGRQREFLLSISHEIRTPLTALRGYAEALADGAVAPADVPATGETLVAETARLDRFVSDLLALARLEADDFTIEAQDVSVAGLLDDLQQAWQVTCEREGVTLLAVTGPATVRADPMRLRQLLDGLVENAVRATPAGGVVEVRTVSTVTELTIVVTDTGPGIDPADLSDVFERGVLHARYRDVRAVGTGLGLSIAHRLATRMGMRIESRNGVDRGSEFAVVVPIR</sequence>
<evidence type="ECO:0000256" key="5">
    <source>
        <dbReference type="ARBA" id="ARBA00022679"/>
    </source>
</evidence>
<proteinExistence type="predicted"/>
<dbReference type="Gene3D" id="6.10.340.10">
    <property type="match status" value="1"/>
</dbReference>
<feature type="domain" description="HAMP" evidence="13">
    <location>
        <begin position="172"/>
        <end position="224"/>
    </location>
</feature>
<evidence type="ECO:0000259" key="13">
    <source>
        <dbReference type="PROSITE" id="PS50885"/>
    </source>
</evidence>
<dbReference type="PRINTS" id="PR00344">
    <property type="entry name" value="BCTRLSENSOR"/>
</dbReference>
<evidence type="ECO:0000256" key="9">
    <source>
        <dbReference type="ARBA" id="ARBA00023012"/>
    </source>
</evidence>
<dbReference type="InterPro" id="IPR036890">
    <property type="entry name" value="HATPase_C_sf"/>
</dbReference>
<dbReference type="InterPro" id="IPR003594">
    <property type="entry name" value="HATPase_dom"/>
</dbReference>
<dbReference type="InterPro" id="IPR003660">
    <property type="entry name" value="HAMP_dom"/>
</dbReference>
<dbReference type="SMART" id="SM00387">
    <property type="entry name" value="HATPase_c"/>
    <property type="match status" value="1"/>
</dbReference>
<keyword evidence="7 14" id="KW-0418">Kinase</keyword>
<evidence type="ECO:0000256" key="3">
    <source>
        <dbReference type="ARBA" id="ARBA00012438"/>
    </source>
</evidence>
<evidence type="ECO:0000256" key="8">
    <source>
        <dbReference type="ARBA" id="ARBA00022989"/>
    </source>
</evidence>
<feature type="transmembrane region" description="Helical" evidence="11">
    <location>
        <begin position="12"/>
        <end position="37"/>
    </location>
</feature>
<dbReference type="FunFam" id="1.10.287.130:FF:000001">
    <property type="entry name" value="Two-component sensor histidine kinase"/>
    <property type="match status" value="1"/>
</dbReference>
<dbReference type="SUPFAM" id="SSF55874">
    <property type="entry name" value="ATPase domain of HSP90 chaperone/DNA topoisomerase II/histidine kinase"/>
    <property type="match status" value="1"/>
</dbReference>
<dbReference type="PROSITE" id="PS50885">
    <property type="entry name" value="HAMP"/>
    <property type="match status" value="1"/>
</dbReference>
<evidence type="ECO:0000256" key="6">
    <source>
        <dbReference type="ARBA" id="ARBA00022692"/>
    </source>
</evidence>
<accession>A0A5M4FDN8</accession>
<evidence type="ECO:0000313" key="14">
    <source>
        <dbReference type="EMBL" id="KAA1397276.1"/>
    </source>
</evidence>
<dbReference type="GO" id="GO:0000155">
    <property type="term" value="F:phosphorelay sensor kinase activity"/>
    <property type="evidence" value="ECO:0007669"/>
    <property type="project" value="InterPro"/>
</dbReference>
<dbReference type="PANTHER" id="PTHR45436:SF5">
    <property type="entry name" value="SENSOR HISTIDINE KINASE TRCS"/>
    <property type="match status" value="1"/>
</dbReference>
<keyword evidence="10 11" id="KW-0472">Membrane</keyword>
<keyword evidence="15" id="KW-1185">Reference proteome</keyword>
<reference evidence="14" key="1">
    <citation type="submission" date="2019-09" db="EMBL/GenBank/DDBJ databases">
        <authorList>
            <person name="Li J."/>
        </authorList>
    </citation>
    <scope>NUCLEOTIDE SEQUENCE [LARGE SCALE GENOMIC DNA]</scope>
    <source>
        <strain evidence="14">JCM 14732</strain>
    </source>
</reference>
<dbReference type="Proteomes" id="UP000380867">
    <property type="component" value="Unassembled WGS sequence"/>
</dbReference>
<keyword evidence="8 11" id="KW-1133">Transmembrane helix</keyword>
<keyword evidence="4" id="KW-0597">Phosphoprotein</keyword>
<dbReference type="AlphaFoldDB" id="A0A5M4FDN8"/>
<dbReference type="InterPro" id="IPR050428">
    <property type="entry name" value="TCS_sensor_his_kinase"/>
</dbReference>
<dbReference type="PANTHER" id="PTHR45436">
    <property type="entry name" value="SENSOR HISTIDINE KINASE YKOH"/>
    <property type="match status" value="1"/>
</dbReference>
<evidence type="ECO:0000256" key="11">
    <source>
        <dbReference type="SAM" id="Phobius"/>
    </source>
</evidence>
<organism evidence="14 15">
    <name type="scientific">Aeromicrobium ginsengisoli</name>
    <dbReference type="NCBI Taxonomy" id="363867"/>
    <lineage>
        <taxon>Bacteria</taxon>
        <taxon>Bacillati</taxon>
        <taxon>Actinomycetota</taxon>
        <taxon>Actinomycetes</taxon>
        <taxon>Propionibacteriales</taxon>
        <taxon>Nocardioidaceae</taxon>
        <taxon>Aeromicrobium</taxon>
    </lineage>
</organism>
<evidence type="ECO:0000256" key="4">
    <source>
        <dbReference type="ARBA" id="ARBA00022553"/>
    </source>
</evidence>
<feature type="domain" description="Histidine kinase" evidence="12">
    <location>
        <begin position="232"/>
        <end position="446"/>
    </location>
</feature>
<dbReference type="CDD" id="cd00082">
    <property type="entry name" value="HisKA"/>
    <property type="match status" value="1"/>
</dbReference>
<keyword evidence="9" id="KW-0902">Two-component regulatory system</keyword>
<dbReference type="EC" id="2.7.13.3" evidence="3"/>
<dbReference type="SUPFAM" id="SSF47384">
    <property type="entry name" value="Homodimeric domain of signal transducing histidine kinase"/>
    <property type="match status" value="1"/>
</dbReference>
<dbReference type="Pfam" id="PF00512">
    <property type="entry name" value="HisKA"/>
    <property type="match status" value="1"/>
</dbReference>
<evidence type="ECO:0000256" key="2">
    <source>
        <dbReference type="ARBA" id="ARBA00004236"/>
    </source>
</evidence>
<evidence type="ECO:0000313" key="15">
    <source>
        <dbReference type="Proteomes" id="UP000380867"/>
    </source>
</evidence>
<dbReference type="PROSITE" id="PS50109">
    <property type="entry name" value="HIS_KIN"/>
    <property type="match status" value="1"/>
</dbReference>
<dbReference type="EMBL" id="SDPQ02000002">
    <property type="protein sequence ID" value="KAA1397276.1"/>
    <property type="molecule type" value="Genomic_DNA"/>
</dbReference>
<protein>
    <recommendedName>
        <fullName evidence="3">histidine kinase</fullName>
        <ecNumber evidence="3">2.7.13.3</ecNumber>
    </recommendedName>
</protein>
<evidence type="ECO:0000256" key="1">
    <source>
        <dbReference type="ARBA" id="ARBA00000085"/>
    </source>
</evidence>
<dbReference type="InterPro" id="IPR003661">
    <property type="entry name" value="HisK_dim/P_dom"/>
</dbReference>